<name>A0A9D4P0C6_DERFA</name>
<dbReference type="PANTHER" id="PTHR14677:SF20">
    <property type="entry name" value="ZINC FINGER AN1-TYPE CONTAINING 2A-RELATED"/>
    <property type="match status" value="1"/>
</dbReference>
<dbReference type="InterPro" id="IPR000058">
    <property type="entry name" value="Znf_AN1"/>
</dbReference>
<dbReference type="InterPro" id="IPR035896">
    <property type="entry name" value="AN1-like_Znf"/>
</dbReference>
<evidence type="ECO:0000259" key="4">
    <source>
        <dbReference type="SMART" id="SM00154"/>
    </source>
</evidence>
<proteinExistence type="predicted"/>
<organism evidence="5">
    <name type="scientific">Dermatophagoides farinae</name>
    <name type="common">American house dust mite</name>
    <dbReference type="NCBI Taxonomy" id="6954"/>
    <lineage>
        <taxon>Eukaryota</taxon>
        <taxon>Metazoa</taxon>
        <taxon>Ecdysozoa</taxon>
        <taxon>Arthropoda</taxon>
        <taxon>Chelicerata</taxon>
        <taxon>Arachnida</taxon>
        <taxon>Acari</taxon>
        <taxon>Acariformes</taxon>
        <taxon>Sarcoptiformes</taxon>
        <taxon>Astigmata</taxon>
        <taxon>Psoroptidia</taxon>
        <taxon>Analgoidea</taxon>
        <taxon>Pyroglyphidae</taxon>
        <taxon>Dermatophagoidinae</taxon>
        <taxon>Dermatophagoides</taxon>
    </lineage>
</organism>
<keyword evidence="2" id="KW-0863">Zinc-finger</keyword>
<dbReference type="AlphaFoldDB" id="A0A9D4P0C6"/>
<reference evidence="5" key="2">
    <citation type="journal article" date="2021" name="World Allergy Organ. J.">
        <title>Chromosome-level assembly of Dermatophagoides farinae genome and transcriptome reveals two novel allergens Der f 37 and Der f 39.</title>
        <authorList>
            <person name="Chen J."/>
            <person name="Cai Z."/>
            <person name="Fan D."/>
            <person name="Hu J."/>
            <person name="Hou Y."/>
            <person name="He Y."/>
            <person name="Zhang Z."/>
            <person name="Zhao Z."/>
            <person name="Gao P."/>
            <person name="Hu W."/>
            <person name="Sun J."/>
            <person name="Li J."/>
            <person name="Ji K."/>
        </authorList>
    </citation>
    <scope>NUCLEOTIDE SEQUENCE</scope>
    <source>
        <strain evidence="5">JKM2019</strain>
    </source>
</reference>
<evidence type="ECO:0000313" key="5">
    <source>
        <dbReference type="EMBL" id="KAH7641254.1"/>
    </source>
</evidence>
<dbReference type="PANTHER" id="PTHR14677">
    <property type="entry name" value="ARSENITE INDUCUBLE RNA ASSOCIATED PROTEIN AIP-1-RELATED"/>
    <property type="match status" value="1"/>
</dbReference>
<dbReference type="SUPFAM" id="SSF57184">
    <property type="entry name" value="Growth factor receptor domain"/>
    <property type="match status" value="1"/>
</dbReference>
<comment type="caution">
    <text evidence="5">The sequence shown here is derived from an EMBL/GenBank/DDBJ whole genome shotgun (WGS) entry which is preliminary data.</text>
</comment>
<dbReference type="SUPFAM" id="SSF118310">
    <property type="entry name" value="AN1-like Zinc finger"/>
    <property type="match status" value="1"/>
</dbReference>
<dbReference type="SMART" id="SM00154">
    <property type="entry name" value="ZnF_AN1"/>
    <property type="match status" value="2"/>
</dbReference>
<dbReference type="Pfam" id="PF25327">
    <property type="entry name" value="UBL_ZFAND1"/>
    <property type="match status" value="1"/>
</dbReference>
<dbReference type="InterPro" id="IPR009030">
    <property type="entry name" value="Growth_fac_rcpt_cys_sf"/>
</dbReference>
<dbReference type="Gene3D" id="4.10.1110.10">
    <property type="entry name" value="AN1-like Zinc finger"/>
    <property type="match status" value="1"/>
</dbReference>
<protein>
    <recommendedName>
        <fullName evidence="4">AN1-type domain-containing protein</fullName>
    </recommendedName>
</protein>
<evidence type="ECO:0000256" key="1">
    <source>
        <dbReference type="ARBA" id="ARBA00022723"/>
    </source>
</evidence>
<accession>A0A9D4P0C6</accession>
<dbReference type="Proteomes" id="UP000828236">
    <property type="component" value="Unassembled WGS sequence"/>
</dbReference>
<feature type="domain" description="AN1-type" evidence="4">
    <location>
        <begin position="11"/>
        <end position="46"/>
    </location>
</feature>
<feature type="domain" description="AN1-type" evidence="4">
    <location>
        <begin position="64"/>
        <end position="103"/>
    </location>
</feature>
<keyword evidence="1" id="KW-0479">Metal-binding</keyword>
<gene>
    <name evidence="5" type="ORF">HUG17_4298</name>
</gene>
<dbReference type="OrthoDB" id="25675at2759"/>
<evidence type="ECO:0000256" key="3">
    <source>
        <dbReference type="ARBA" id="ARBA00022833"/>
    </source>
</evidence>
<dbReference type="GO" id="GO:0005737">
    <property type="term" value="C:cytoplasm"/>
    <property type="evidence" value="ECO:0007669"/>
    <property type="project" value="TreeGrafter"/>
</dbReference>
<keyword evidence="3" id="KW-0862">Zinc</keyword>
<evidence type="ECO:0000256" key="2">
    <source>
        <dbReference type="ARBA" id="ARBA00022771"/>
    </source>
</evidence>
<dbReference type="EMBL" id="SDOV01000004">
    <property type="protein sequence ID" value="KAH7641254.1"/>
    <property type="molecule type" value="Genomic_DNA"/>
</dbReference>
<dbReference type="InterPro" id="IPR057358">
    <property type="entry name" value="UBL_ZFAND1-like"/>
</dbReference>
<reference evidence="5" key="1">
    <citation type="submission" date="2020-06" db="EMBL/GenBank/DDBJ databases">
        <authorList>
            <person name="Ji K."/>
            <person name="Li J."/>
        </authorList>
    </citation>
    <scope>NUCLEOTIDE SEQUENCE</scope>
    <source>
        <strain evidence="5">JKM2019</strain>
        <tissue evidence="5">Whole body</tissue>
    </source>
</reference>
<dbReference type="GO" id="GO:0008270">
    <property type="term" value="F:zinc ion binding"/>
    <property type="evidence" value="ECO:0007669"/>
    <property type="project" value="UniProtKB-KW"/>
</dbReference>
<sequence length="278" mass="32525">MAELPHLGQHCSICSILDYLPVKCVDCNNFFCKDHRISHECVAEKRYESNQDNDHRSNDDFIKCHFCIDSVQITQSSVCNHCMKRFCLNHRHQVDHKCLKLISNQIDDKKIDSKTDEILAKIRSVYKPGMNVKNRGAKNNPLALKVALMKLKSKAIGLESTPQEEREYFYLSFIANEIGYNQQCKEFRDEPIFLCREWSIGKCVDWLAQKWSLINKNNQWNAPKLILTSERLLIDTNDQRKCCEKQKNFFCFSHHLKDLLADNVIFSTDLLILTYLEN</sequence>